<dbReference type="InterPro" id="IPR030679">
    <property type="entry name" value="ABC_ATPase_HisP-typ"/>
</dbReference>
<protein>
    <submittedName>
        <fullName evidence="11">Amino acid ABC transporter ATP-binding protein</fullName>
    </submittedName>
</protein>
<keyword evidence="5" id="KW-0547">Nucleotide-binding</keyword>
<feature type="domain" description="ABC transporter" evidence="10">
    <location>
        <begin position="29"/>
        <end position="267"/>
    </location>
</feature>
<dbReference type="Gene3D" id="3.40.50.300">
    <property type="entry name" value="P-loop containing nucleotide triphosphate hydrolases"/>
    <property type="match status" value="1"/>
</dbReference>
<dbReference type="Pfam" id="PF00005">
    <property type="entry name" value="ABC_tran"/>
    <property type="match status" value="1"/>
</dbReference>
<dbReference type="PIRSF" id="PIRSF039085">
    <property type="entry name" value="ABC_ATPase_HisP"/>
    <property type="match status" value="1"/>
</dbReference>
<sequence length="273" mass="29545">MSPPTGDSDAPAAGQDPTGCTGHPRQDLVRLDAIHKSFGHHEVIKGVDLRLHAGEVVAIIGPSGSGKSTLLRCVNLLEPPTEGRVTVAGVTYEAGKPCPRKDLARLRRAVGMVFQSFNLFPHLTVLRNICLAQERTLGRSRDEAEAIAMQLLRRVGLADKAHQYPARCSGGQQQRIAIARALALGPQVMLFDEPTSALDPELGLEVLAVMRELAEGGMTMIVVTHEMHFAESVSNRVMIMADGVVVEEGPSASVMRNPQTERGQRFLHAVKDR</sequence>
<keyword evidence="4" id="KW-1003">Cell membrane</keyword>
<dbReference type="InterPro" id="IPR003593">
    <property type="entry name" value="AAA+_ATPase"/>
</dbReference>
<evidence type="ECO:0000313" key="11">
    <source>
        <dbReference type="EMBL" id="KAA5614202.1"/>
    </source>
</evidence>
<dbReference type="SUPFAM" id="SSF52540">
    <property type="entry name" value="P-loop containing nucleoside triphosphate hydrolases"/>
    <property type="match status" value="1"/>
</dbReference>
<dbReference type="Proteomes" id="UP000325255">
    <property type="component" value="Unassembled WGS sequence"/>
</dbReference>
<dbReference type="SMART" id="SM00382">
    <property type="entry name" value="AAA"/>
    <property type="match status" value="1"/>
</dbReference>
<evidence type="ECO:0000256" key="7">
    <source>
        <dbReference type="ARBA" id="ARBA00022970"/>
    </source>
</evidence>
<dbReference type="InterPro" id="IPR050086">
    <property type="entry name" value="MetN_ABC_transporter-like"/>
</dbReference>
<dbReference type="InterPro" id="IPR003439">
    <property type="entry name" value="ABC_transporter-like_ATP-bd"/>
</dbReference>
<evidence type="ECO:0000313" key="12">
    <source>
        <dbReference type="Proteomes" id="UP000325255"/>
    </source>
</evidence>
<keyword evidence="8" id="KW-0472">Membrane</keyword>
<comment type="caution">
    <text evidence="11">The sequence shown here is derived from an EMBL/GenBank/DDBJ whole genome shotgun (WGS) entry which is preliminary data.</text>
</comment>
<dbReference type="PANTHER" id="PTHR43166">
    <property type="entry name" value="AMINO ACID IMPORT ATP-BINDING PROTEIN"/>
    <property type="match status" value="1"/>
</dbReference>
<dbReference type="PROSITE" id="PS00211">
    <property type="entry name" value="ABC_TRANSPORTER_1"/>
    <property type="match status" value="1"/>
</dbReference>
<evidence type="ECO:0000256" key="4">
    <source>
        <dbReference type="ARBA" id="ARBA00022475"/>
    </source>
</evidence>
<accession>A0A5M6J0V0</accession>
<dbReference type="GO" id="GO:0016887">
    <property type="term" value="F:ATP hydrolysis activity"/>
    <property type="evidence" value="ECO:0007669"/>
    <property type="project" value="InterPro"/>
</dbReference>
<organism evidence="11 12">
    <name type="scientific">Rhodovastum atsumiense</name>
    <dbReference type="NCBI Taxonomy" id="504468"/>
    <lineage>
        <taxon>Bacteria</taxon>
        <taxon>Pseudomonadati</taxon>
        <taxon>Pseudomonadota</taxon>
        <taxon>Alphaproteobacteria</taxon>
        <taxon>Acetobacterales</taxon>
        <taxon>Acetobacteraceae</taxon>
        <taxon>Rhodovastum</taxon>
    </lineage>
</organism>
<dbReference type="GO" id="GO:0015424">
    <property type="term" value="F:ABC-type amino acid transporter activity"/>
    <property type="evidence" value="ECO:0007669"/>
    <property type="project" value="InterPro"/>
</dbReference>
<dbReference type="GO" id="GO:0005886">
    <property type="term" value="C:plasma membrane"/>
    <property type="evidence" value="ECO:0007669"/>
    <property type="project" value="UniProtKB-SubCell"/>
</dbReference>
<dbReference type="FunFam" id="3.40.50.300:FF:000020">
    <property type="entry name" value="Amino acid ABC transporter ATP-binding component"/>
    <property type="match status" value="1"/>
</dbReference>
<evidence type="ECO:0000256" key="9">
    <source>
        <dbReference type="SAM" id="MobiDB-lite"/>
    </source>
</evidence>
<keyword evidence="12" id="KW-1185">Reference proteome</keyword>
<comment type="subcellular location">
    <subcellularLocation>
        <location evidence="1">Cell membrane</location>
        <topology evidence="1">Peripheral membrane protein</topology>
    </subcellularLocation>
</comment>
<name>A0A5M6J0V0_9PROT</name>
<evidence type="ECO:0000256" key="3">
    <source>
        <dbReference type="ARBA" id="ARBA00022448"/>
    </source>
</evidence>
<keyword evidence="6 11" id="KW-0067">ATP-binding</keyword>
<evidence type="ECO:0000256" key="2">
    <source>
        <dbReference type="ARBA" id="ARBA00005417"/>
    </source>
</evidence>
<evidence type="ECO:0000256" key="5">
    <source>
        <dbReference type="ARBA" id="ARBA00022741"/>
    </source>
</evidence>
<dbReference type="AlphaFoldDB" id="A0A5M6J0V0"/>
<keyword evidence="7" id="KW-0029">Amino-acid transport</keyword>
<keyword evidence="3" id="KW-0813">Transport</keyword>
<reference evidence="11 12" key="1">
    <citation type="submission" date="2019-09" db="EMBL/GenBank/DDBJ databases">
        <title>Genome sequence of Rhodovastum atsumiense, a diverse member of the Acetobacteraceae family of non-sulfur purple photosynthetic bacteria.</title>
        <authorList>
            <person name="Meyer T."/>
            <person name="Kyndt J."/>
        </authorList>
    </citation>
    <scope>NUCLEOTIDE SEQUENCE [LARGE SCALE GENOMIC DNA]</scope>
    <source>
        <strain evidence="11 12">DSM 21279</strain>
    </source>
</reference>
<evidence type="ECO:0000259" key="10">
    <source>
        <dbReference type="PROSITE" id="PS50893"/>
    </source>
</evidence>
<evidence type="ECO:0000256" key="8">
    <source>
        <dbReference type="ARBA" id="ARBA00023136"/>
    </source>
</evidence>
<dbReference type="PANTHER" id="PTHR43166:SF9">
    <property type="entry name" value="GLUTAMATE_ASPARTATE IMPORT ATP-BINDING PROTEIN GLTL"/>
    <property type="match status" value="1"/>
</dbReference>
<dbReference type="CDD" id="cd03262">
    <property type="entry name" value="ABC_HisP_GlnQ"/>
    <property type="match status" value="1"/>
</dbReference>
<gene>
    <name evidence="11" type="ORF">F1189_02670</name>
</gene>
<comment type="similarity">
    <text evidence="2">Belongs to the ABC transporter superfamily.</text>
</comment>
<dbReference type="InterPro" id="IPR027417">
    <property type="entry name" value="P-loop_NTPase"/>
</dbReference>
<dbReference type="OrthoDB" id="9802264at2"/>
<dbReference type="InterPro" id="IPR017871">
    <property type="entry name" value="ABC_transporter-like_CS"/>
</dbReference>
<dbReference type="GO" id="GO:0005524">
    <property type="term" value="F:ATP binding"/>
    <property type="evidence" value="ECO:0007669"/>
    <property type="project" value="UniProtKB-KW"/>
</dbReference>
<dbReference type="EMBL" id="VWPK01000003">
    <property type="protein sequence ID" value="KAA5614202.1"/>
    <property type="molecule type" value="Genomic_DNA"/>
</dbReference>
<evidence type="ECO:0000256" key="1">
    <source>
        <dbReference type="ARBA" id="ARBA00004202"/>
    </source>
</evidence>
<feature type="region of interest" description="Disordered" evidence="9">
    <location>
        <begin position="1"/>
        <end position="24"/>
    </location>
</feature>
<dbReference type="PROSITE" id="PS50893">
    <property type="entry name" value="ABC_TRANSPORTER_2"/>
    <property type="match status" value="1"/>
</dbReference>
<proteinExistence type="inferred from homology"/>
<evidence type="ECO:0000256" key="6">
    <source>
        <dbReference type="ARBA" id="ARBA00022840"/>
    </source>
</evidence>